<dbReference type="AlphaFoldDB" id="A0A8J6JKW9"/>
<protein>
    <submittedName>
        <fullName evidence="1">Uncharacterized protein</fullName>
    </submittedName>
</protein>
<dbReference type="EMBL" id="JACOPQ010000002">
    <property type="protein sequence ID" value="MBC5736080.1"/>
    <property type="molecule type" value="Genomic_DNA"/>
</dbReference>
<comment type="caution">
    <text evidence="1">The sequence shown here is derived from an EMBL/GenBank/DDBJ whole genome shotgun (WGS) entry which is preliminary data.</text>
</comment>
<dbReference type="RefSeq" id="WP_186918477.1">
    <property type="nucleotide sequence ID" value="NZ_JACOPQ010000002.1"/>
</dbReference>
<organism evidence="1 2">
    <name type="scientific">Lawsonibacter faecis</name>
    <dbReference type="NCBI Taxonomy" id="2763052"/>
    <lineage>
        <taxon>Bacteria</taxon>
        <taxon>Bacillati</taxon>
        <taxon>Bacillota</taxon>
        <taxon>Clostridia</taxon>
        <taxon>Eubacteriales</taxon>
        <taxon>Oscillospiraceae</taxon>
        <taxon>Lawsonibacter</taxon>
    </lineage>
</organism>
<reference evidence="1" key="1">
    <citation type="submission" date="2020-08" db="EMBL/GenBank/DDBJ databases">
        <title>Genome public.</title>
        <authorList>
            <person name="Liu C."/>
            <person name="Sun Q."/>
        </authorList>
    </citation>
    <scope>NUCLEOTIDE SEQUENCE</scope>
    <source>
        <strain evidence="1">NSJ-52</strain>
    </source>
</reference>
<evidence type="ECO:0000313" key="1">
    <source>
        <dbReference type="EMBL" id="MBC5736080.1"/>
    </source>
</evidence>
<evidence type="ECO:0000313" key="2">
    <source>
        <dbReference type="Proteomes" id="UP000607645"/>
    </source>
</evidence>
<sequence length="199" mass="21988">MKNSAGALRERVELLGLTETAGGWEYIKYAEVWAAVELTGKTSLFSKIGIGARAAELTLRRRALTLHQAARWRGQHLFLSEITEPARGWLSVQAAVVEVTECTARHREAAVDKSRGNRPVRTVGPPFAFPGVLTEKYVRYEREATHAAAGAGLVLVAPKPVALDEGDFVDALGARHYVTAVHSLDPWKNEYEIERREDV</sequence>
<keyword evidence="2" id="KW-1185">Reference proteome</keyword>
<dbReference type="Proteomes" id="UP000607645">
    <property type="component" value="Unassembled WGS sequence"/>
</dbReference>
<proteinExistence type="predicted"/>
<gene>
    <name evidence="1" type="ORF">H8S62_03530</name>
</gene>
<accession>A0A8J6JKW9</accession>
<name>A0A8J6JKW9_9FIRM</name>